<dbReference type="AlphaFoldDB" id="A0A1S2LVA4"/>
<keyword evidence="1" id="KW-0472">Membrane</keyword>
<name>A0A1S2LVA4_9BACI</name>
<keyword evidence="1" id="KW-1133">Transmembrane helix</keyword>
<reference evidence="2 5" key="1">
    <citation type="submission" date="2016-10" db="EMBL/GenBank/DDBJ databases">
        <title>Draft genome sequences of four alkaliphilic bacteria belonging to the Anaerobacillus genus.</title>
        <authorList>
            <person name="Bassil N.M."/>
            <person name="Lloyd J.R."/>
        </authorList>
    </citation>
    <scope>NUCLEOTIDE SEQUENCE [LARGE SCALE GENOMIC DNA]</scope>
    <source>
        <strain evidence="2 5">NB2006</strain>
    </source>
</reference>
<feature type="transmembrane region" description="Helical" evidence="1">
    <location>
        <begin position="21"/>
        <end position="42"/>
    </location>
</feature>
<sequence length="259" mass="28973">MNQWLILFSKEQKEMLKNFKWIWVPLVFMIMGMMQPLTAYYLPDILEAVGGMPEGTVLEMPVPTAPEVLVATLGQFSQIGILILVLATMGIVSSERSSGSYVMILVKPVSFTSYITAKWASISLFAISSFILGYLSSAYYTYILMGEFRIVDMMFGGGVYALWLIFIMTLVLLFSSLMKSIGAIAFLSLGTTMLLSLLTSLFSKMMYWSPARLSTHSHSILLTSSGVDYFWLSLLVTFFLIVALLVVTIQLFKKKELVS</sequence>
<dbReference type="EMBL" id="LQXD01000065">
    <property type="protein sequence ID" value="OIJ20861.1"/>
    <property type="molecule type" value="Genomic_DNA"/>
</dbReference>
<protein>
    <submittedName>
        <fullName evidence="2">ABC transporter permease</fullName>
    </submittedName>
</protein>
<evidence type="ECO:0000313" key="2">
    <source>
        <dbReference type="EMBL" id="OIJ16448.1"/>
    </source>
</evidence>
<dbReference type="EMBL" id="LQXD01000099">
    <property type="protein sequence ID" value="OIJ16448.1"/>
    <property type="molecule type" value="Genomic_DNA"/>
</dbReference>
<feature type="transmembrane region" description="Helical" evidence="1">
    <location>
        <begin position="186"/>
        <end position="209"/>
    </location>
</feature>
<dbReference type="KEGG" id="aia:AWH56_011940"/>
<dbReference type="RefSeq" id="WP_071316496.1">
    <property type="nucleotide sequence ID" value="NZ_CP063356.2"/>
</dbReference>
<evidence type="ECO:0000313" key="5">
    <source>
        <dbReference type="Proteomes" id="UP000180175"/>
    </source>
</evidence>
<evidence type="ECO:0000256" key="1">
    <source>
        <dbReference type="SAM" id="Phobius"/>
    </source>
</evidence>
<gene>
    <name evidence="4" type="ORF">AWH56_011940</name>
    <name evidence="3" type="ORF">AWH56_07230</name>
    <name evidence="2" type="ORF">AWH56_10875</name>
</gene>
<reference evidence="4" key="4">
    <citation type="submission" date="2020-10" db="EMBL/GenBank/DDBJ databases">
        <authorList>
            <person name="Bassil N.M."/>
            <person name="Lloyd J.R."/>
        </authorList>
    </citation>
    <scope>NUCLEOTIDE SEQUENCE</scope>
    <source>
        <strain evidence="4">NB2006</strain>
    </source>
</reference>
<keyword evidence="5" id="KW-1185">Reference proteome</keyword>
<reference evidence="4 5" key="2">
    <citation type="journal article" date="2017" name="Genome Announc.">
        <title>Draft Genome Sequences of Four Alkaliphilic Bacteria Belonging to the Anaerobacillus Genus.</title>
        <authorList>
            <person name="Bassil N.M."/>
            <person name="Lloyd J.R."/>
        </authorList>
    </citation>
    <scope>NUCLEOTIDE SEQUENCE [LARGE SCALE GENOMIC DNA]</scope>
    <source>
        <strain evidence="4 5">NB2006</strain>
    </source>
</reference>
<keyword evidence="1" id="KW-0812">Transmembrane</keyword>
<dbReference type="OrthoDB" id="4187110at2"/>
<accession>A0A1S2LVA4</accession>
<proteinExistence type="predicted"/>
<evidence type="ECO:0000313" key="4">
    <source>
        <dbReference type="EMBL" id="QOY38178.1"/>
    </source>
</evidence>
<dbReference type="Proteomes" id="UP000180175">
    <property type="component" value="Chromosome"/>
</dbReference>
<evidence type="ECO:0000313" key="3">
    <source>
        <dbReference type="EMBL" id="OIJ20861.1"/>
    </source>
</evidence>
<dbReference type="EMBL" id="CP063356">
    <property type="protein sequence ID" value="QOY38178.1"/>
    <property type="molecule type" value="Genomic_DNA"/>
</dbReference>
<feature type="transmembrane region" description="Helical" evidence="1">
    <location>
        <begin position="113"/>
        <end position="135"/>
    </location>
</feature>
<organism evidence="2 5">
    <name type="scientific">Anaerobacillus isosaccharinicus</name>
    <dbReference type="NCBI Taxonomy" id="1532552"/>
    <lineage>
        <taxon>Bacteria</taxon>
        <taxon>Bacillati</taxon>
        <taxon>Bacillota</taxon>
        <taxon>Bacilli</taxon>
        <taxon>Bacillales</taxon>
        <taxon>Bacillaceae</taxon>
        <taxon>Anaerobacillus</taxon>
    </lineage>
</organism>
<feature type="transmembrane region" description="Helical" evidence="1">
    <location>
        <begin position="155"/>
        <end position="174"/>
    </location>
</feature>
<feature type="transmembrane region" description="Helical" evidence="1">
    <location>
        <begin position="68"/>
        <end position="92"/>
    </location>
</feature>
<feature type="transmembrane region" description="Helical" evidence="1">
    <location>
        <begin position="229"/>
        <end position="252"/>
    </location>
</feature>
<reference evidence="4 5" key="3">
    <citation type="journal article" date="2019" name="Int. J. Syst. Evol. Microbiol.">
        <title>Anaerobacillus isosaccharinicus sp. nov., an alkaliphilic bacterium which degrades isosaccharinic acid.</title>
        <authorList>
            <person name="Bassil N.M."/>
            <person name="Lloyd J.R."/>
        </authorList>
    </citation>
    <scope>NUCLEOTIDE SEQUENCE [LARGE SCALE GENOMIC DNA]</scope>
    <source>
        <strain evidence="4 5">NB2006</strain>
    </source>
</reference>